<dbReference type="AlphaFoldDB" id="A0A7G7MBI0"/>
<feature type="domain" description="HTH marR-type" evidence="2">
    <location>
        <begin position="7"/>
        <end position="138"/>
    </location>
</feature>
<evidence type="ECO:0000256" key="1">
    <source>
        <dbReference type="SAM" id="MobiDB-lite"/>
    </source>
</evidence>
<organism evidence="3 4">
    <name type="scientific">Pseudonocardia petroleophila</name>
    <dbReference type="NCBI Taxonomy" id="37331"/>
    <lineage>
        <taxon>Bacteria</taxon>
        <taxon>Bacillati</taxon>
        <taxon>Actinomycetota</taxon>
        <taxon>Actinomycetes</taxon>
        <taxon>Pseudonocardiales</taxon>
        <taxon>Pseudonocardiaceae</taxon>
        <taxon>Pseudonocardia</taxon>
    </lineage>
</organism>
<dbReference type="EMBL" id="CP060131">
    <property type="protein sequence ID" value="QNG50141.1"/>
    <property type="molecule type" value="Genomic_DNA"/>
</dbReference>
<dbReference type="GO" id="GO:0003700">
    <property type="term" value="F:DNA-binding transcription factor activity"/>
    <property type="evidence" value="ECO:0007669"/>
    <property type="project" value="InterPro"/>
</dbReference>
<evidence type="ECO:0000313" key="3">
    <source>
        <dbReference type="EMBL" id="QNG50141.1"/>
    </source>
</evidence>
<name>A0A7G7MBI0_9PSEU</name>
<evidence type="ECO:0000313" key="4">
    <source>
        <dbReference type="Proteomes" id="UP000515728"/>
    </source>
</evidence>
<evidence type="ECO:0000259" key="2">
    <source>
        <dbReference type="PROSITE" id="PS50995"/>
    </source>
</evidence>
<dbReference type="SMART" id="SM00347">
    <property type="entry name" value="HTH_MARR"/>
    <property type="match status" value="1"/>
</dbReference>
<reference evidence="3 4" key="1">
    <citation type="submission" date="2020-08" db="EMBL/GenBank/DDBJ databases">
        <authorList>
            <person name="Mo P."/>
        </authorList>
    </citation>
    <scope>NUCLEOTIDE SEQUENCE [LARGE SCALE GENOMIC DNA]</scope>
    <source>
        <strain evidence="3 4">CGMCC 4.1532</strain>
    </source>
</reference>
<dbReference type="InterPro" id="IPR000835">
    <property type="entry name" value="HTH_MarR-typ"/>
</dbReference>
<keyword evidence="4" id="KW-1185">Reference proteome</keyword>
<feature type="region of interest" description="Disordered" evidence="1">
    <location>
        <begin position="141"/>
        <end position="166"/>
    </location>
</feature>
<dbReference type="InterPro" id="IPR052526">
    <property type="entry name" value="HTH-type_Bedaq_tolerance"/>
</dbReference>
<dbReference type="SUPFAM" id="SSF46785">
    <property type="entry name" value="Winged helix' DNA-binding domain"/>
    <property type="match status" value="1"/>
</dbReference>
<dbReference type="PANTHER" id="PTHR39515">
    <property type="entry name" value="CONSERVED PROTEIN"/>
    <property type="match status" value="1"/>
</dbReference>
<dbReference type="RefSeq" id="WP_185716903.1">
    <property type="nucleotide sequence ID" value="NZ_JBHMCJ010000002.1"/>
</dbReference>
<dbReference type="PROSITE" id="PS50995">
    <property type="entry name" value="HTH_MARR_2"/>
    <property type="match status" value="1"/>
</dbReference>
<dbReference type="InterPro" id="IPR036388">
    <property type="entry name" value="WH-like_DNA-bd_sf"/>
</dbReference>
<dbReference type="Gene3D" id="1.10.10.10">
    <property type="entry name" value="Winged helix-like DNA-binding domain superfamily/Winged helix DNA-binding domain"/>
    <property type="match status" value="1"/>
</dbReference>
<sequence>MVTDDPLGAIERELMLIGRHHLSPVHTKVPGALDRSAYVVLSRLEAGGPLTARGIADALTLEISTVTRQVGAMRRAGLVERIPDPDGGPAHLLRPTGAGRRRLAADRAAYRGGIGRVLEDWSDHDRAQLRDVLRRLNEDIEARQAQPWPRPDRSAAPSAAGSTAGR</sequence>
<dbReference type="Pfam" id="PF01047">
    <property type="entry name" value="MarR"/>
    <property type="match status" value="1"/>
</dbReference>
<dbReference type="KEGG" id="ppel:H6H00_17910"/>
<accession>A0A7G7MBI0</accession>
<feature type="compositionally biased region" description="Low complexity" evidence="1">
    <location>
        <begin position="154"/>
        <end position="166"/>
    </location>
</feature>
<dbReference type="InterPro" id="IPR036390">
    <property type="entry name" value="WH_DNA-bd_sf"/>
</dbReference>
<dbReference type="Proteomes" id="UP000515728">
    <property type="component" value="Chromosome"/>
</dbReference>
<proteinExistence type="predicted"/>
<dbReference type="PANTHER" id="PTHR39515:SF2">
    <property type="entry name" value="HTH-TYPE TRANSCRIPTIONAL REGULATOR RV0880"/>
    <property type="match status" value="1"/>
</dbReference>
<protein>
    <submittedName>
        <fullName evidence="3">Winged helix-turn-helix transcriptional regulator</fullName>
    </submittedName>
</protein>
<gene>
    <name evidence="3" type="ORF">H6H00_17910</name>
</gene>